<dbReference type="Proteomes" id="UP000316626">
    <property type="component" value="Unassembled WGS sequence"/>
</dbReference>
<evidence type="ECO:0000313" key="2">
    <source>
        <dbReference type="EMBL" id="TQR21086.1"/>
    </source>
</evidence>
<dbReference type="EMBL" id="VDGI01000003">
    <property type="protein sequence ID" value="TQR21086.1"/>
    <property type="molecule type" value="Genomic_DNA"/>
</dbReference>
<dbReference type="GO" id="GO:0009245">
    <property type="term" value="P:lipid A biosynthetic process"/>
    <property type="evidence" value="ECO:0007669"/>
    <property type="project" value="TreeGrafter"/>
</dbReference>
<dbReference type="InterPro" id="IPR029052">
    <property type="entry name" value="Metallo-depent_PP-like"/>
</dbReference>
<dbReference type="GO" id="GO:0016020">
    <property type="term" value="C:membrane"/>
    <property type="evidence" value="ECO:0007669"/>
    <property type="project" value="GOC"/>
</dbReference>
<name>A0A544TUI2_9BACI</name>
<evidence type="ECO:0000313" key="3">
    <source>
        <dbReference type="Proteomes" id="UP000316626"/>
    </source>
</evidence>
<dbReference type="RefSeq" id="WP_142641616.1">
    <property type="nucleotide sequence ID" value="NZ_VDGI01000003.1"/>
</dbReference>
<dbReference type="InterPro" id="IPR051158">
    <property type="entry name" value="Metallophosphoesterase_sf"/>
</dbReference>
<dbReference type="PANTHER" id="PTHR31302:SF32">
    <property type="entry name" value="PHOSPHOESTERASE"/>
    <property type="match status" value="1"/>
</dbReference>
<reference evidence="2 3" key="1">
    <citation type="submission" date="2019-06" db="EMBL/GenBank/DDBJ databases">
        <title>Psychrobacillus vulpis sp. nov., a new species isolated from feces of a red fox that inhabits in The Tablas de Daimiel Natural Park, Albacete, Spain.</title>
        <authorList>
            <person name="Rodriguez M."/>
            <person name="Reina J.C."/>
            <person name="Bejar V."/>
            <person name="Llamas I."/>
        </authorList>
    </citation>
    <scope>NUCLEOTIDE SEQUENCE [LARGE SCALE GENOMIC DNA]</scope>
    <source>
        <strain evidence="2 3">Z8</strain>
    </source>
</reference>
<dbReference type="Pfam" id="PF00149">
    <property type="entry name" value="Metallophos"/>
    <property type="match status" value="1"/>
</dbReference>
<protein>
    <recommendedName>
        <fullName evidence="1">Calcineurin-like phosphoesterase domain-containing protein</fullName>
    </recommendedName>
</protein>
<dbReference type="AlphaFoldDB" id="A0A544TUI2"/>
<organism evidence="2 3">
    <name type="scientific">Psychrobacillus vulpis</name>
    <dbReference type="NCBI Taxonomy" id="2325572"/>
    <lineage>
        <taxon>Bacteria</taxon>
        <taxon>Bacillati</taxon>
        <taxon>Bacillota</taxon>
        <taxon>Bacilli</taxon>
        <taxon>Bacillales</taxon>
        <taxon>Bacillaceae</taxon>
        <taxon>Psychrobacillus</taxon>
    </lineage>
</organism>
<dbReference type="OrthoDB" id="9780884at2"/>
<dbReference type="GO" id="GO:0008758">
    <property type="term" value="F:UDP-2,3-diacylglucosamine hydrolase activity"/>
    <property type="evidence" value="ECO:0007669"/>
    <property type="project" value="TreeGrafter"/>
</dbReference>
<dbReference type="PANTHER" id="PTHR31302">
    <property type="entry name" value="TRANSMEMBRANE PROTEIN WITH METALLOPHOSPHOESTERASE DOMAIN-RELATED"/>
    <property type="match status" value="1"/>
</dbReference>
<gene>
    <name evidence="2" type="ORF">FG384_05685</name>
</gene>
<accession>A0A544TUI2</accession>
<comment type="caution">
    <text evidence="2">The sequence shown here is derived from an EMBL/GenBank/DDBJ whole genome shotgun (WGS) entry which is preliminary data.</text>
</comment>
<feature type="domain" description="Calcineurin-like phosphoesterase" evidence="1">
    <location>
        <begin position="46"/>
        <end position="200"/>
    </location>
</feature>
<keyword evidence="3" id="KW-1185">Reference proteome</keyword>
<dbReference type="InterPro" id="IPR004843">
    <property type="entry name" value="Calcineurin-like_PHP"/>
</dbReference>
<evidence type="ECO:0000259" key="1">
    <source>
        <dbReference type="Pfam" id="PF00149"/>
    </source>
</evidence>
<dbReference type="Gene3D" id="3.60.21.10">
    <property type="match status" value="1"/>
</dbReference>
<proteinExistence type="predicted"/>
<sequence>MKYVIVVIFLVLLLLFLYMLYLAFQVNVKKHTFRINEMKDGQQFHLFFISDIHRRKISDKLIYSLMGAVDIVVIGGDLTEKGVPLKRTEKNLQLLSKLGEVYYVYGNNDREVGEQLLNSLLAENGVCILNNKSVAINTDFTPIRLVGINDGFSGKVNIYDAFQDVVKDEIIIFVTHAPAFFHNAKRVASPHLLLAGHLHGGQIRFGPFGIYENGAFKLKENSAELVSNGFGTTGVPFRLGAKSECHVITLFGSAERNE</sequence>
<dbReference type="SUPFAM" id="SSF56300">
    <property type="entry name" value="Metallo-dependent phosphatases"/>
    <property type="match status" value="1"/>
</dbReference>